<evidence type="ECO:0000256" key="1">
    <source>
        <dbReference type="SAM" id="MobiDB-lite"/>
    </source>
</evidence>
<feature type="domain" description="Acyltransferase 3" evidence="3">
    <location>
        <begin position="552"/>
        <end position="890"/>
    </location>
</feature>
<reference evidence="4 5" key="1">
    <citation type="submission" date="2016-02" db="EMBL/GenBank/DDBJ databases">
        <title>Genome analysis of coral dinoflagellate symbionts highlights evolutionary adaptations to a symbiotic lifestyle.</title>
        <authorList>
            <person name="Aranda M."/>
            <person name="Li Y."/>
            <person name="Liew Y.J."/>
            <person name="Baumgarten S."/>
            <person name="Simakov O."/>
            <person name="Wilson M."/>
            <person name="Piel J."/>
            <person name="Ashoor H."/>
            <person name="Bougouffa S."/>
            <person name="Bajic V.B."/>
            <person name="Ryu T."/>
            <person name="Ravasi T."/>
            <person name="Bayer T."/>
            <person name="Micklem G."/>
            <person name="Kim H."/>
            <person name="Bhak J."/>
            <person name="Lajeunesse T.C."/>
            <person name="Voolstra C.R."/>
        </authorList>
    </citation>
    <scope>NUCLEOTIDE SEQUENCE [LARGE SCALE GENOMIC DNA]</scope>
    <source>
        <strain evidence="4 5">CCMP2467</strain>
    </source>
</reference>
<dbReference type="GO" id="GO:0016747">
    <property type="term" value="F:acyltransferase activity, transferring groups other than amino-acyl groups"/>
    <property type="evidence" value="ECO:0007669"/>
    <property type="project" value="InterPro"/>
</dbReference>
<dbReference type="OrthoDB" id="412575at2759"/>
<comment type="caution">
    <text evidence="4">The sequence shown here is derived from an EMBL/GenBank/DDBJ whole genome shotgun (WGS) entry which is preliminary data.</text>
</comment>
<evidence type="ECO:0000313" key="4">
    <source>
        <dbReference type="EMBL" id="OLP86272.1"/>
    </source>
</evidence>
<dbReference type="InterPro" id="IPR002656">
    <property type="entry name" value="Acyl_transf_3_dom"/>
</dbReference>
<keyword evidence="5" id="KW-1185">Reference proteome</keyword>
<evidence type="ECO:0000256" key="2">
    <source>
        <dbReference type="SAM" id="Phobius"/>
    </source>
</evidence>
<accession>A0A1Q9CTL4</accession>
<dbReference type="InterPro" id="IPR015797">
    <property type="entry name" value="NUDIX_hydrolase-like_dom_sf"/>
</dbReference>
<keyword evidence="2" id="KW-1133">Transmembrane helix</keyword>
<dbReference type="AlphaFoldDB" id="A0A1Q9CTL4"/>
<dbReference type="EMBL" id="LSRX01000925">
    <property type="protein sequence ID" value="OLP86272.1"/>
    <property type="molecule type" value="Genomic_DNA"/>
</dbReference>
<proteinExistence type="predicted"/>
<feature type="transmembrane region" description="Helical" evidence="2">
    <location>
        <begin position="129"/>
        <end position="153"/>
    </location>
</feature>
<evidence type="ECO:0000313" key="5">
    <source>
        <dbReference type="Proteomes" id="UP000186817"/>
    </source>
</evidence>
<dbReference type="Pfam" id="PF01757">
    <property type="entry name" value="Acyl_transf_3"/>
    <property type="match status" value="1"/>
</dbReference>
<name>A0A1Q9CTL4_SYMMI</name>
<protein>
    <recommendedName>
        <fullName evidence="3">Acyltransferase 3 domain-containing protein</fullName>
    </recommendedName>
</protein>
<dbReference type="Proteomes" id="UP000186817">
    <property type="component" value="Unassembled WGS sequence"/>
</dbReference>
<dbReference type="SUPFAM" id="SSF55811">
    <property type="entry name" value="Nudix"/>
    <property type="match status" value="1"/>
</dbReference>
<keyword evidence="2" id="KW-0812">Transmembrane</keyword>
<feature type="compositionally biased region" description="Polar residues" evidence="1">
    <location>
        <begin position="1"/>
        <end position="19"/>
    </location>
</feature>
<organism evidence="4 5">
    <name type="scientific">Symbiodinium microadriaticum</name>
    <name type="common">Dinoflagellate</name>
    <name type="synonym">Zooxanthella microadriatica</name>
    <dbReference type="NCBI Taxonomy" id="2951"/>
    <lineage>
        <taxon>Eukaryota</taxon>
        <taxon>Sar</taxon>
        <taxon>Alveolata</taxon>
        <taxon>Dinophyceae</taxon>
        <taxon>Suessiales</taxon>
        <taxon>Symbiodiniaceae</taxon>
        <taxon>Symbiodinium</taxon>
    </lineage>
</organism>
<gene>
    <name evidence="4" type="ORF">AK812_SmicGene32633</name>
</gene>
<dbReference type="Gene3D" id="3.90.79.10">
    <property type="entry name" value="Nucleoside Triphosphate Pyrophosphohydrolase"/>
    <property type="match status" value="1"/>
</dbReference>
<evidence type="ECO:0000259" key="3">
    <source>
        <dbReference type="Pfam" id="PF01757"/>
    </source>
</evidence>
<keyword evidence="2" id="KW-0472">Membrane</keyword>
<feature type="region of interest" description="Disordered" evidence="1">
    <location>
        <begin position="1"/>
        <end position="42"/>
    </location>
</feature>
<sequence>MPSLDQSTLAQSVQNQSTGGRHERNAADAKAMATPADSKQEVKPVKVSKPRIDCIDGCRFALVFPIVIAHFARFGTSNLTALKLLTQENVLVGGFFVISGYAAVSAYTSTKLGERKAEDKKLANPELFFWQRVVMAYYPLHFVISCLFAPMFIQVERWYNTPWTTTAFRAFLNFSMLQAAVQLQSSAGFLSALTFSNLTMPTLVLPQVAQLSKNGLQKLFAALTGISLLQKVSYSETARFHSSKEHPVNGQVMHPLIWNLTRFHPFWALIEMTMGIVAARHVMLDTEEDKKKPTTPLELKNPLWLFMAAYASLGLRLTKFDFNVGSSGMHRCCRLSGVGRAASSLGIRVTWGRRGLGREDAIIRGLIFVPIFTKFLTQMHRDALSANPAAASETSRDEHGVAAITRFFGSKPMATLGSIAFPMFILHRGQALEKAFPHARPNWTDLLQEGTTDLLQPRFYLLICLGLSHLTNEYFVKNKKVSAIAGKVAQFLGNWTEGMLRDRGGILLVQNRVSSKRFFHWGNLKADAKAMAMPPDAKKDVKPVKVSKPRIDCIDGCRFALVFPIVVAHFARFGTKNLTALKLLTQENVLVGGFFVISGYAAASDRVSAYTSTKLGERKAEEKKLANPELFFWQRVMAYYPLHFVISCLFAPMFIQAWFPKEAEIWNQPTWFLSALTFSNLTMPTFVLPQVAQLSKNGLQKLFAALTGISLLQKVSYSETARFHSSKEHPVNGQVMHPLIWNLTRFHPFWALIEMTMGIVAARHVMLDTEEDKKKPTTNPLWMFLAAYASLGLRLTQFDFNDAIIRGVLFVPLFTKFLTQMHRDALTANPVCWLETREIPAGDCMDVAMHACVFPDEAPITKFFGSKPMATLGSIAFPMFILHPALISVLSVPTLQAVLDAASCRGMARLARSSTRRRNVTSIALPSAHAVAGAREKVVGRANVHEILPAAKPQKAKLAWQPSKDFDEIIRVDTGRIYLAICLGMSHLTNEYFVKNKKVGAIAGKGRRIDAAARTVPGQWTQHAGARQKNAQVVILRRSLGNLYVLLQLRSFAMPVMPGHLATVGGMRDAVDRDSSITAVREVFEECGLLDVGLVPQAPHNLRQHAQGSGARQPKHFSKFGEGKEVDWWVLLLDGPGTFEKSMDGERECEDISLALPRLPGAEAAECFGHAWVPAWRLHEIAGLPLMGGVKQRECAGEKIVSSPTAHAHIVLQGCRQPDVSWRRQE</sequence>
<feature type="transmembrane region" description="Helical" evidence="2">
    <location>
        <begin position="90"/>
        <end position="109"/>
    </location>
</feature>